<dbReference type="InterPro" id="IPR018044">
    <property type="entry name" value="Peptidase_S11"/>
</dbReference>
<evidence type="ECO:0000313" key="20">
    <source>
        <dbReference type="Proteomes" id="UP000460287"/>
    </source>
</evidence>
<comment type="catalytic activity">
    <reaction evidence="11">
        <text>Preferential cleavage: (Ac)2-L-Lys-D-Ala-|-D-Ala. Also transpeptidation of peptidyl-alanyl moieties that are N-acyl substituents of D-alanine.</text>
        <dbReference type="EC" id="3.4.16.4"/>
    </reaction>
</comment>
<evidence type="ECO:0000256" key="2">
    <source>
        <dbReference type="ARBA" id="ARBA00007164"/>
    </source>
</evidence>
<evidence type="ECO:0000256" key="9">
    <source>
        <dbReference type="ARBA" id="ARBA00022984"/>
    </source>
</evidence>
<evidence type="ECO:0000256" key="4">
    <source>
        <dbReference type="ARBA" id="ARBA00022645"/>
    </source>
</evidence>
<dbReference type="SUPFAM" id="SSF56601">
    <property type="entry name" value="beta-lactamase/transpeptidase-like"/>
    <property type="match status" value="1"/>
</dbReference>
<evidence type="ECO:0000256" key="1">
    <source>
        <dbReference type="ARBA" id="ARBA00004752"/>
    </source>
</evidence>
<dbReference type="PANTHER" id="PTHR21581:SF6">
    <property type="entry name" value="TRAFFICKING PROTEIN PARTICLE COMPLEX SUBUNIT 12"/>
    <property type="match status" value="1"/>
</dbReference>
<dbReference type="GO" id="GO:0006508">
    <property type="term" value="P:proteolysis"/>
    <property type="evidence" value="ECO:0007669"/>
    <property type="project" value="UniProtKB-KW"/>
</dbReference>
<sequence length="429" mass="48319">MRKGINSIILFVIVFILCNSIFFCQNAFAEDNTKSDCESYALVDAETGQVLLGQKENTVMVPASTTKVMTAIIVLENSKLTDKVTVGENPERAEGTSIGLKKGDQYTVEDLLHGLLLESANDCAEALAEHVGGTRQHFIEMMNKKAQDLKLKHTKFVNPSGLWEDDNVTTNKTTSYELSLILKEALKYPDYVRISRVLNYKFPPLPGDTFEKWVNNKNELLFKKNSFYYEPTVAGKSGYTIKSEHTFTCAAQKDGRTLIVTIMKSSSKNDYFPFVKYLFDYGFNNTTNVKLYSSGEKIATYKTKDNTSVPLLTANDLYYTVNNKDFSTDVLKNKNSLKDSLKLKVNLPKNLNKVHFKKGDEVATASISVNNKYALNIDLCSGITKEKENELSSKFSNNSKTYIYITIGSLTVIFILYLFVKKSKHKKAQ</sequence>
<evidence type="ECO:0000256" key="11">
    <source>
        <dbReference type="ARBA" id="ARBA00034000"/>
    </source>
</evidence>
<gene>
    <name evidence="19" type="ORF">FYJ33_05270</name>
</gene>
<comment type="caution">
    <text evidence="19">The sequence shown here is derived from an EMBL/GenBank/DDBJ whole genome shotgun (WGS) entry which is preliminary data.</text>
</comment>
<keyword evidence="5" id="KW-0645">Protease</keyword>
<feature type="transmembrane region" description="Helical" evidence="15">
    <location>
        <begin position="402"/>
        <end position="420"/>
    </location>
</feature>
<organism evidence="19 20">
    <name type="scientific">Inconstantimicrobium porci</name>
    <dbReference type="NCBI Taxonomy" id="2652291"/>
    <lineage>
        <taxon>Bacteria</taxon>
        <taxon>Bacillati</taxon>
        <taxon>Bacillota</taxon>
        <taxon>Clostridia</taxon>
        <taxon>Eubacteriales</taxon>
        <taxon>Clostridiaceae</taxon>
        <taxon>Inconstantimicrobium</taxon>
    </lineage>
</organism>
<dbReference type="InterPro" id="IPR012907">
    <property type="entry name" value="Peptidase_S11_C"/>
</dbReference>
<feature type="signal peptide" evidence="16">
    <location>
        <begin position="1"/>
        <end position="29"/>
    </location>
</feature>
<keyword evidence="15" id="KW-1133">Transmembrane helix</keyword>
<evidence type="ECO:0000256" key="15">
    <source>
        <dbReference type="SAM" id="Phobius"/>
    </source>
</evidence>
<dbReference type="Pfam" id="PF07943">
    <property type="entry name" value="PBP5_C"/>
    <property type="match status" value="1"/>
</dbReference>
<keyword evidence="7" id="KW-0378">Hydrolase</keyword>
<evidence type="ECO:0000256" key="3">
    <source>
        <dbReference type="ARBA" id="ARBA00012448"/>
    </source>
</evidence>
<feature type="domain" description="Peptidase S11 D-alanyl-D-alanine carboxypeptidase A N-terminal" evidence="17">
    <location>
        <begin position="30"/>
        <end position="265"/>
    </location>
</feature>
<reference evidence="19 20" key="1">
    <citation type="submission" date="2019-08" db="EMBL/GenBank/DDBJ databases">
        <title>In-depth cultivation of the pig gut microbiome towards novel bacterial diversity and tailored functional studies.</title>
        <authorList>
            <person name="Wylensek D."/>
            <person name="Hitch T.C.A."/>
            <person name="Clavel T."/>
        </authorList>
    </citation>
    <scope>NUCLEOTIDE SEQUENCE [LARGE SCALE GENOMIC DNA]</scope>
    <source>
        <strain evidence="19 20">WCA-383-APC-5B</strain>
    </source>
</reference>
<keyword evidence="20" id="KW-1185">Reference proteome</keyword>
<feature type="active site" description="Proton acceptor" evidence="12">
    <location>
        <position position="67"/>
    </location>
</feature>
<feature type="chain" id="PRO_5030916818" description="serine-type D-Ala-D-Ala carboxypeptidase" evidence="16">
    <location>
        <begin position="30"/>
        <end position="429"/>
    </location>
</feature>
<name>A0A7X2MXF7_9CLOT</name>
<dbReference type="InterPro" id="IPR012338">
    <property type="entry name" value="Beta-lactam/transpept-like"/>
</dbReference>
<dbReference type="EC" id="3.4.16.4" evidence="3"/>
<dbReference type="RefSeq" id="WP_154530720.1">
    <property type="nucleotide sequence ID" value="NZ_VULX01000005.1"/>
</dbReference>
<dbReference type="GO" id="GO:0008360">
    <property type="term" value="P:regulation of cell shape"/>
    <property type="evidence" value="ECO:0007669"/>
    <property type="project" value="UniProtKB-KW"/>
</dbReference>
<feature type="binding site" evidence="13">
    <location>
        <position position="236"/>
    </location>
    <ligand>
        <name>substrate</name>
    </ligand>
</feature>
<dbReference type="GO" id="GO:0009252">
    <property type="term" value="P:peptidoglycan biosynthetic process"/>
    <property type="evidence" value="ECO:0007669"/>
    <property type="project" value="UniProtKB-UniPathway"/>
</dbReference>
<keyword evidence="9" id="KW-0573">Peptidoglycan synthesis</keyword>
<keyword evidence="15" id="KW-0812">Transmembrane</keyword>
<proteinExistence type="inferred from homology"/>
<dbReference type="Pfam" id="PF00768">
    <property type="entry name" value="Peptidase_S11"/>
    <property type="match status" value="1"/>
</dbReference>
<dbReference type="PRINTS" id="PR00725">
    <property type="entry name" value="DADACBPTASE1"/>
</dbReference>
<keyword evidence="4 19" id="KW-0121">Carboxypeptidase</keyword>
<dbReference type="UniPathway" id="UPA00219"/>
<accession>A0A7X2MXF7</accession>
<comment type="pathway">
    <text evidence="1">Cell wall biogenesis; peptidoglycan biosynthesis.</text>
</comment>
<feature type="domain" description="Peptidase S11 D-Ala-D-Ala carboxypeptidase A C-terminal" evidence="18">
    <location>
        <begin position="288"/>
        <end position="381"/>
    </location>
</feature>
<keyword evidence="15" id="KW-0472">Membrane</keyword>
<evidence type="ECO:0000256" key="16">
    <source>
        <dbReference type="SAM" id="SignalP"/>
    </source>
</evidence>
<dbReference type="GO" id="GO:0009002">
    <property type="term" value="F:serine-type D-Ala-D-Ala carboxypeptidase activity"/>
    <property type="evidence" value="ECO:0007669"/>
    <property type="project" value="UniProtKB-EC"/>
</dbReference>
<keyword evidence="6 16" id="KW-0732">Signal</keyword>
<evidence type="ECO:0000256" key="7">
    <source>
        <dbReference type="ARBA" id="ARBA00022801"/>
    </source>
</evidence>
<keyword evidence="8" id="KW-0133">Cell shape</keyword>
<evidence type="ECO:0000256" key="6">
    <source>
        <dbReference type="ARBA" id="ARBA00022729"/>
    </source>
</evidence>
<dbReference type="AlphaFoldDB" id="A0A7X2MXF7"/>
<evidence type="ECO:0000256" key="10">
    <source>
        <dbReference type="ARBA" id="ARBA00023316"/>
    </source>
</evidence>
<evidence type="ECO:0000313" key="19">
    <source>
        <dbReference type="EMBL" id="MSR90837.1"/>
    </source>
</evidence>
<evidence type="ECO:0000256" key="13">
    <source>
        <dbReference type="PIRSR" id="PIRSR618044-2"/>
    </source>
</evidence>
<evidence type="ECO:0000256" key="14">
    <source>
        <dbReference type="RuleBase" id="RU004016"/>
    </source>
</evidence>
<evidence type="ECO:0000256" key="5">
    <source>
        <dbReference type="ARBA" id="ARBA00022670"/>
    </source>
</evidence>
<keyword evidence="10" id="KW-0961">Cell wall biogenesis/degradation</keyword>
<evidence type="ECO:0000259" key="17">
    <source>
        <dbReference type="Pfam" id="PF00768"/>
    </source>
</evidence>
<evidence type="ECO:0000256" key="12">
    <source>
        <dbReference type="PIRSR" id="PIRSR618044-1"/>
    </source>
</evidence>
<comment type="similarity">
    <text evidence="2 14">Belongs to the peptidase S11 family.</text>
</comment>
<feature type="active site" evidence="12">
    <location>
        <position position="119"/>
    </location>
</feature>
<dbReference type="GO" id="GO:0071555">
    <property type="term" value="P:cell wall organization"/>
    <property type="evidence" value="ECO:0007669"/>
    <property type="project" value="UniProtKB-KW"/>
</dbReference>
<dbReference type="PANTHER" id="PTHR21581">
    <property type="entry name" value="D-ALANYL-D-ALANINE CARBOXYPEPTIDASE"/>
    <property type="match status" value="1"/>
</dbReference>
<feature type="active site" description="Acyl-ester intermediate" evidence="12">
    <location>
        <position position="64"/>
    </location>
</feature>
<evidence type="ECO:0000256" key="8">
    <source>
        <dbReference type="ARBA" id="ARBA00022960"/>
    </source>
</evidence>
<dbReference type="InterPro" id="IPR001967">
    <property type="entry name" value="Peptidase_S11_N"/>
</dbReference>
<dbReference type="Gene3D" id="3.40.710.10">
    <property type="entry name" value="DD-peptidase/beta-lactamase superfamily"/>
    <property type="match status" value="1"/>
</dbReference>
<evidence type="ECO:0000259" key="18">
    <source>
        <dbReference type="Pfam" id="PF07943"/>
    </source>
</evidence>
<dbReference type="EMBL" id="VULX01000005">
    <property type="protein sequence ID" value="MSR90837.1"/>
    <property type="molecule type" value="Genomic_DNA"/>
</dbReference>
<protein>
    <recommendedName>
        <fullName evidence="3">serine-type D-Ala-D-Ala carboxypeptidase</fullName>
        <ecNumber evidence="3">3.4.16.4</ecNumber>
    </recommendedName>
</protein>
<dbReference type="Proteomes" id="UP000460287">
    <property type="component" value="Unassembled WGS sequence"/>
</dbReference>